<dbReference type="Pfam" id="PF13966">
    <property type="entry name" value="zf-RVT"/>
    <property type="match status" value="1"/>
</dbReference>
<reference evidence="3" key="1">
    <citation type="journal article" date="2017" name="Front. Plant Sci.">
        <title>Climate Clever Clovers: New Paradigm to Reduce the Environmental Footprint of Ruminants by Breeding Low Methanogenic Forages Utilizing Haplotype Variation.</title>
        <authorList>
            <person name="Kaur P."/>
            <person name="Appels R."/>
            <person name="Bayer P.E."/>
            <person name="Keeble-Gagnere G."/>
            <person name="Wang J."/>
            <person name="Hirakawa H."/>
            <person name="Shirasawa K."/>
            <person name="Vercoe P."/>
            <person name="Stefanova K."/>
            <person name="Durmic Z."/>
            <person name="Nichols P."/>
            <person name="Revell C."/>
            <person name="Isobe S.N."/>
            <person name="Edwards D."/>
            <person name="Erskine W."/>
        </authorList>
    </citation>
    <scope>NUCLEOTIDE SEQUENCE [LARGE SCALE GENOMIC DNA]</scope>
    <source>
        <strain evidence="3">cv. Daliak</strain>
    </source>
</reference>
<evidence type="ECO:0000259" key="1">
    <source>
        <dbReference type="Pfam" id="PF13966"/>
    </source>
</evidence>
<dbReference type="Proteomes" id="UP000242715">
    <property type="component" value="Unassembled WGS sequence"/>
</dbReference>
<feature type="domain" description="Reverse transcriptase zinc-binding" evidence="1">
    <location>
        <begin position="63"/>
        <end position="151"/>
    </location>
</feature>
<dbReference type="AlphaFoldDB" id="A0A2Z6MPV6"/>
<evidence type="ECO:0000313" key="2">
    <source>
        <dbReference type="EMBL" id="GAU20762.1"/>
    </source>
</evidence>
<dbReference type="InterPro" id="IPR026960">
    <property type="entry name" value="RVT-Znf"/>
</dbReference>
<proteinExistence type="predicted"/>
<name>A0A2Z6MPV6_TRISU</name>
<protein>
    <recommendedName>
        <fullName evidence="1">Reverse transcriptase zinc-binding domain-containing protein</fullName>
    </recommendedName>
</protein>
<keyword evidence="3" id="KW-1185">Reference proteome</keyword>
<accession>A0A2Z6MPV6</accession>
<sequence>MFWTDPWVDGTPLSERFWRLFDLAANKSVYVADMFQSGWGVGGEAWAHSSDIWIWQPDLDRGYTVRGAYQLLTDQAVVPLDAATALIWHPQVPLKVFILAWRLLQDRLPTKANVTSRGILLVGDSHCVSGCGSVESAHHVFISCSMFGSLWSLVSSWVGSATVTAQTLSDHFVQFTTSAGGTRARRSFMQLIWLACVWVVWT</sequence>
<dbReference type="EMBL" id="DF973219">
    <property type="protein sequence ID" value="GAU20762.1"/>
    <property type="molecule type" value="Genomic_DNA"/>
</dbReference>
<dbReference type="OrthoDB" id="1418194at2759"/>
<dbReference type="PANTHER" id="PTHR36617">
    <property type="entry name" value="PROTEIN, PUTATIVE-RELATED"/>
    <property type="match status" value="1"/>
</dbReference>
<evidence type="ECO:0000313" key="3">
    <source>
        <dbReference type="Proteomes" id="UP000242715"/>
    </source>
</evidence>
<gene>
    <name evidence="2" type="ORF">TSUD_84800</name>
</gene>
<organism evidence="2 3">
    <name type="scientific">Trifolium subterraneum</name>
    <name type="common">Subterranean clover</name>
    <dbReference type="NCBI Taxonomy" id="3900"/>
    <lineage>
        <taxon>Eukaryota</taxon>
        <taxon>Viridiplantae</taxon>
        <taxon>Streptophyta</taxon>
        <taxon>Embryophyta</taxon>
        <taxon>Tracheophyta</taxon>
        <taxon>Spermatophyta</taxon>
        <taxon>Magnoliopsida</taxon>
        <taxon>eudicotyledons</taxon>
        <taxon>Gunneridae</taxon>
        <taxon>Pentapetalae</taxon>
        <taxon>rosids</taxon>
        <taxon>fabids</taxon>
        <taxon>Fabales</taxon>
        <taxon>Fabaceae</taxon>
        <taxon>Papilionoideae</taxon>
        <taxon>50 kb inversion clade</taxon>
        <taxon>NPAAA clade</taxon>
        <taxon>Hologalegina</taxon>
        <taxon>IRL clade</taxon>
        <taxon>Trifolieae</taxon>
        <taxon>Trifolium</taxon>
    </lineage>
</organism>
<dbReference type="PANTHER" id="PTHR36617:SF5">
    <property type="entry name" value="OS05G0421675 PROTEIN"/>
    <property type="match status" value="1"/>
</dbReference>